<accession>W6N665</accession>
<dbReference type="GeneID" id="29418797"/>
<proteinExistence type="predicted"/>
<gene>
    <name evidence="1" type="ORF">CTDIVETGP_1720</name>
</gene>
<organism evidence="1 2">
    <name type="scientific">Clostridium tyrobutyricum DIVETGP</name>
    <dbReference type="NCBI Taxonomy" id="1408889"/>
    <lineage>
        <taxon>Bacteria</taxon>
        <taxon>Bacillati</taxon>
        <taxon>Bacillota</taxon>
        <taxon>Clostridia</taxon>
        <taxon>Eubacteriales</taxon>
        <taxon>Clostridiaceae</taxon>
        <taxon>Clostridium</taxon>
    </lineage>
</organism>
<sequence length="80" mass="9797">MNQLKDRYPDFYSLQDYLEYQKHINKSLKSKKLVEYLIDKIIDRQEIECMIQMRGDKAIILFIFLLLNKVWLKKVCKIKI</sequence>
<comment type="caution">
    <text evidence="1">The sequence shown here is derived from an EMBL/GenBank/DDBJ whole genome shotgun (WGS) entry which is preliminary data.</text>
</comment>
<evidence type="ECO:0000313" key="2">
    <source>
        <dbReference type="Proteomes" id="UP000019482"/>
    </source>
</evidence>
<dbReference type="EMBL" id="CBXI010000031">
    <property type="protein sequence ID" value="CDL91650.1"/>
    <property type="molecule type" value="Genomic_DNA"/>
</dbReference>
<name>W6N665_CLOTY</name>
<reference evidence="1 2" key="1">
    <citation type="journal article" date="2015" name="Genome Announc.">
        <title>Draft Genome Sequence of Clostridium tyrobutyricum Strain DIVETGP, Isolated from Cow's Milk for Grana Padano Production.</title>
        <authorList>
            <person name="Soggiu A."/>
            <person name="Piras C."/>
            <person name="Gaiarsa S."/>
            <person name="Sassera D."/>
            <person name="Roncada P."/>
            <person name="Bendixen E."/>
            <person name="Brasca M."/>
            <person name="Bonizzi L."/>
        </authorList>
    </citation>
    <scope>NUCLEOTIDE SEQUENCE [LARGE SCALE GENOMIC DNA]</scope>
    <source>
        <strain evidence="1 2">DIVETGP</strain>
    </source>
</reference>
<dbReference type="RefSeq" id="WP_017895195.1">
    <property type="nucleotide sequence ID" value="NZ_CBXI010000031.1"/>
</dbReference>
<dbReference type="Proteomes" id="UP000019482">
    <property type="component" value="Unassembled WGS sequence"/>
</dbReference>
<protein>
    <submittedName>
        <fullName evidence="1">Uncharacterized protein</fullName>
    </submittedName>
</protein>
<dbReference type="AlphaFoldDB" id="W6N665"/>
<evidence type="ECO:0000313" key="1">
    <source>
        <dbReference type="EMBL" id="CDL91650.1"/>
    </source>
</evidence>
<keyword evidence="2" id="KW-1185">Reference proteome</keyword>